<keyword evidence="2" id="KW-1185">Reference proteome</keyword>
<reference evidence="2" key="1">
    <citation type="submission" date="2016-06" db="EMBL/GenBank/DDBJ databases">
        <title>Parallel loss of symbiosis genes in relatives of nitrogen-fixing non-legume Parasponia.</title>
        <authorList>
            <person name="Van Velzen R."/>
            <person name="Holmer R."/>
            <person name="Bu F."/>
            <person name="Rutten L."/>
            <person name="Van Zeijl A."/>
            <person name="Liu W."/>
            <person name="Santuari L."/>
            <person name="Cao Q."/>
            <person name="Sharma T."/>
            <person name="Shen D."/>
            <person name="Roswanjaya Y."/>
            <person name="Wardhani T."/>
            <person name="Kalhor M.S."/>
            <person name="Jansen J."/>
            <person name="Van den Hoogen J."/>
            <person name="Gungor B."/>
            <person name="Hartog M."/>
            <person name="Hontelez J."/>
            <person name="Verver J."/>
            <person name="Yang W.-C."/>
            <person name="Schijlen E."/>
            <person name="Repin R."/>
            <person name="Schilthuizen M."/>
            <person name="Schranz E."/>
            <person name="Heidstra R."/>
            <person name="Miyata K."/>
            <person name="Fedorova E."/>
            <person name="Kohlen W."/>
            <person name="Bisseling T."/>
            <person name="Smit S."/>
            <person name="Geurts R."/>
        </authorList>
    </citation>
    <scope>NUCLEOTIDE SEQUENCE [LARGE SCALE GENOMIC DNA]</scope>
    <source>
        <strain evidence="2">cv. WU1-14</strain>
    </source>
</reference>
<name>A0A2P5A510_PARAD</name>
<feature type="non-terminal residue" evidence="1">
    <location>
        <position position="1"/>
    </location>
</feature>
<organism evidence="1 2">
    <name type="scientific">Parasponia andersonii</name>
    <name type="common">Sponia andersonii</name>
    <dbReference type="NCBI Taxonomy" id="3476"/>
    <lineage>
        <taxon>Eukaryota</taxon>
        <taxon>Viridiplantae</taxon>
        <taxon>Streptophyta</taxon>
        <taxon>Embryophyta</taxon>
        <taxon>Tracheophyta</taxon>
        <taxon>Spermatophyta</taxon>
        <taxon>Magnoliopsida</taxon>
        <taxon>eudicotyledons</taxon>
        <taxon>Gunneridae</taxon>
        <taxon>Pentapetalae</taxon>
        <taxon>rosids</taxon>
        <taxon>fabids</taxon>
        <taxon>Rosales</taxon>
        <taxon>Cannabaceae</taxon>
        <taxon>Parasponia</taxon>
    </lineage>
</organism>
<evidence type="ECO:0000313" key="1">
    <source>
        <dbReference type="EMBL" id="PON31636.1"/>
    </source>
</evidence>
<dbReference type="EMBL" id="JXTB01000968">
    <property type="protein sequence ID" value="PON31636.1"/>
    <property type="molecule type" value="Genomic_DNA"/>
</dbReference>
<gene>
    <name evidence="1" type="ORF">PanWU01x14_368320</name>
</gene>
<dbReference type="Proteomes" id="UP000237105">
    <property type="component" value="Unassembled WGS sequence"/>
</dbReference>
<sequence length="50" mass="5529">KGLGPLPRLKSIGGKRASSVNHVADTIATLKQQLAEKDLENQCHYEKTQR</sequence>
<accession>A0A2P5A510</accession>
<protein>
    <submittedName>
        <fullName evidence="1">Uncharacterized protein</fullName>
    </submittedName>
</protein>
<dbReference type="AlphaFoldDB" id="A0A2P5A510"/>
<proteinExistence type="predicted"/>
<evidence type="ECO:0000313" key="2">
    <source>
        <dbReference type="Proteomes" id="UP000237105"/>
    </source>
</evidence>
<comment type="caution">
    <text evidence="1">The sequence shown here is derived from an EMBL/GenBank/DDBJ whole genome shotgun (WGS) entry which is preliminary data.</text>
</comment>